<reference evidence="2" key="1">
    <citation type="submission" date="2022-06" db="EMBL/GenBank/DDBJ databases">
        <authorList>
            <person name="Dietemann V."/>
            <person name="Ory F."/>
            <person name="Dainat B."/>
            <person name="Oberhansli S."/>
        </authorList>
    </citation>
    <scope>NUCLEOTIDE SEQUENCE</scope>
    <source>
        <strain evidence="2">Ena-SAMPLE-TAB-26-04-2022-14:26:32:270-5432</strain>
    </source>
</reference>
<dbReference type="SUPFAM" id="SSF52540">
    <property type="entry name" value="P-loop containing nucleoside triphosphate hydrolases"/>
    <property type="match status" value="1"/>
</dbReference>
<accession>A0ABN8U3V7</accession>
<dbReference type="Pfam" id="PF07728">
    <property type="entry name" value="AAA_5"/>
    <property type="match status" value="1"/>
</dbReference>
<name>A0ABN8U3V7_9BACL</name>
<keyword evidence="3" id="KW-1185">Reference proteome</keyword>
<sequence length="373" mass="41719">MNHEEEFRLSPARQLTEIEQALVWTKPPSHQASEEELRICKEIKRNWNRGEMKIANILLEGDAGSGKTQLAKALSAHFGLPYTKVTCFADMDKSDVIGAILPVIAPERIKKLEPEEQLALNALYESDGFRSATEILTDALGVPPEEAALKMKQLLKRVGQHHEGEAVEYRFYPSEIVRAYQHGYLLEIQEPTVIRDAAVLMALNSALELDGSINLPTEVIRRHPDFIAVITTNRSYAGTRPLNEALRDRVQHTEKMDLPAKSVMVERAMAKTGSRNQRVLGVLADVIIVLDQAARTHAIKGVAGMRSFFYWADAVAGGASARESLYYKVIYKMTTDSEEIKRLEEALQSRELLAGLDDIDAAAKKKQFLEPLK</sequence>
<evidence type="ECO:0000313" key="3">
    <source>
        <dbReference type="Proteomes" id="UP001154322"/>
    </source>
</evidence>
<dbReference type="EMBL" id="CALYLO010000001">
    <property type="protein sequence ID" value="CAH8244422.1"/>
    <property type="molecule type" value="Genomic_DNA"/>
</dbReference>
<evidence type="ECO:0000313" key="2">
    <source>
        <dbReference type="EMBL" id="CAH8244422.1"/>
    </source>
</evidence>
<dbReference type="InterPro" id="IPR027417">
    <property type="entry name" value="P-loop_NTPase"/>
</dbReference>
<dbReference type="InterPro" id="IPR050764">
    <property type="entry name" value="CbbQ/NirQ/NorQ/GpvN"/>
</dbReference>
<feature type="domain" description="ATPase dynein-related AAA" evidence="1">
    <location>
        <begin position="56"/>
        <end position="101"/>
    </location>
</feature>
<dbReference type="PANTHER" id="PTHR42759:SF1">
    <property type="entry name" value="MAGNESIUM-CHELATASE SUBUNIT CHLD"/>
    <property type="match status" value="1"/>
</dbReference>
<gene>
    <name evidence="2" type="ORF">WJ0W_001657</name>
</gene>
<organism evidence="2 3">
    <name type="scientific">Paenibacillus melissococcoides</name>
    <dbReference type="NCBI Taxonomy" id="2912268"/>
    <lineage>
        <taxon>Bacteria</taxon>
        <taxon>Bacillati</taxon>
        <taxon>Bacillota</taxon>
        <taxon>Bacilli</taxon>
        <taxon>Bacillales</taxon>
        <taxon>Paenibacillaceae</taxon>
        <taxon>Paenibacillus</taxon>
    </lineage>
</organism>
<dbReference type="PANTHER" id="PTHR42759">
    <property type="entry name" value="MOXR FAMILY PROTEIN"/>
    <property type="match status" value="1"/>
</dbReference>
<evidence type="ECO:0000259" key="1">
    <source>
        <dbReference type="Pfam" id="PF07728"/>
    </source>
</evidence>
<dbReference type="RefSeq" id="WP_213431039.1">
    <property type="nucleotide sequence ID" value="NZ_AP031286.1"/>
</dbReference>
<protein>
    <submittedName>
        <fullName evidence="2">AAA family ATPase</fullName>
    </submittedName>
</protein>
<dbReference type="Proteomes" id="UP001154322">
    <property type="component" value="Unassembled WGS sequence"/>
</dbReference>
<dbReference type="InterPro" id="IPR011704">
    <property type="entry name" value="ATPase_dyneun-rel_AAA"/>
</dbReference>
<comment type="caution">
    <text evidence="2">The sequence shown here is derived from an EMBL/GenBank/DDBJ whole genome shotgun (WGS) entry which is preliminary data.</text>
</comment>
<proteinExistence type="predicted"/>
<dbReference type="Gene3D" id="3.40.50.300">
    <property type="entry name" value="P-loop containing nucleotide triphosphate hydrolases"/>
    <property type="match status" value="1"/>
</dbReference>